<keyword evidence="5" id="KW-1185">Reference proteome</keyword>
<organism evidence="4 5">
    <name type="scientific">Paenibacillus polygoni</name>
    <dbReference type="NCBI Taxonomy" id="3050112"/>
    <lineage>
        <taxon>Bacteria</taxon>
        <taxon>Bacillati</taxon>
        <taxon>Bacillota</taxon>
        <taxon>Bacilli</taxon>
        <taxon>Bacillales</taxon>
        <taxon>Paenibacillaceae</taxon>
        <taxon>Paenibacillus</taxon>
    </lineage>
</organism>
<evidence type="ECO:0000313" key="4">
    <source>
        <dbReference type="EMBL" id="WIV19765.1"/>
    </source>
</evidence>
<sequence>MKKWISTAVIAALITASVPPVVSHAAVAIQIYIDNEKLSAPQPPIMKGARVLVPLRSIFEGLNARVVWNNKSKTVTATKGDQTVSLKIGSKTATINGNTVYLDIPASVVKGNTMVPIRFVTEALGEEVYWNSQAKRVDIVTKSDDLSTSTITTSVGTQYGDGRDIKVDFTPSQNEGGVYEYRVMLVKDTSAGNFTLNAAMNITSANYTEVSKRNGNVSVTLGENTRDVSGEKIRTGVTYKVYVLTVGNDAANYASILSSARNSITLTAKPAVQAVSELRVKDVANNGDGRDLQISFKQPGTTSDINSYRAFIVKTKDASSFDLNAANRASSSYSTVIGKSGSSVITTTLSSSSRDVSGDLIKNGTAYTLFVLSTSTNTNDKQNRLSSGSSSITLDGSTMTAPSITSVTDRSDYGDARDLQVSFNKTGDESKVGFYRVFVVRNNNSSAFTMTEANKVSSGSYYDISKNGKNQTITLPQSLKDTSGITVREGESYRVFVAAMGNQQGGYENLLSSSSNAISLSNNSVSQPATNVAVSDIQDYGDGRDLQVTFNKSSEESRVDHYRVFVVKSGNAGSFDLSRANGMSSDRYTRVNKTGGNLKVTLASGAKDTDGSAIRSGVSYRVFVLAVSNRGDSKLNGLSSASSAVQLSSSSVRPASNVSANIKGNNGDGRDVTISFQKASDETGISRYLIMLVRADEASRFDLSAANRVSSSNYTAVNKNGSNISKLLGEGTRDINGNKLAAGISYKAFVLSLADGSTRSDNALSDGSSNFTLSQPAVQVDQASITKVENRPNGNPAIQVNFNKAGDEKGLSFYAVIAVKAASASQFTLDQANALPRSQYTSVSKTGGNGVATIDTSALDSEGSSLKPGVSYRFFVLSVADGDKATINSLSRASDSIVLEEITPMKEEKKEEPKEEPNGDKKEEPKEDKGN</sequence>
<dbReference type="Gene3D" id="3.30.457.10">
    <property type="entry name" value="Copper amine oxidase-like, N-terminal domain"/>
    <property type="match status" value="1"/>
</dbReference>
<feature type="chain" id="PRO_5045584215" evidence="2">
    <location>
        <begin position="26"/>
        <end position="931"/>
    </location>
</feature>
<evidence type="ECO:0000313" key="5">
    <source>
        <dbReference type="Proteomes" id="UP001236415"/>
    </source>
</evidence>
<feature type="domain" description="Copper amine oxidase-like N-terminal" evidence="3">
    <location>
        <begin position="33"/>
        <end position="138"/>
    </location>
</feature>
<dbReference type="InterPro" id="IPR012854">
    <property type="entry name" value="Cu_amine_oxidase-like_N"/>
</dbReference>
<feature type="region of interest" description="Disordered" evidence="1">
    <location>
        <begin position="897"/>
        <end position="931"/>
    </location>
</feature>
<feature type="signal peptide" evidence="2">
    <location>
        <begin position="1"/>
        <end position="25"/>
    </location>
</feature>
<accession>A0ABY8X984</accession>
<gene>
    <name evidence="4" type="ORF">QPK24_03210</name>
</gene>
<dbReference type="SUPFAM" id="SSF55383">
    <property type="entry name" value="Copper amine oxidase, domain N"/>
    <property type="match status" value="1"/>
</dbReference>
<dbReference type="RefSeq" id="WP_285746112.1">
    <property type="nucleotide sequence ID" value="NZ_CP127162.1"/>
</dbReference>
<dbReference type="Proteomes" id="UP001236415">
    <property type="component" value="Chromosome"/>
</dbReference>
<name>A0ABY8X984_9BACL</name>
<dbReference type="EMBL" id="CP127162">
    <property type="protein sequence ID" value="WIV19765.1"/>
    <property type="molecule type" value="Genomic_DNA"/>
</dbReference>
<proteinExistence type="predicted"/>
<protein>
    <submittedName>
        <fullName evidence="4">Stalk domain-containing protein</fullName>
    </submittedName>
</protein>
<reference evidence="4 5" key="1">
    <citation type="submission" date="2023-06" db="EMBL/GenBank/DDBJ databases">
        <title>Paenibacillus polygonum sp. nov., an endophytic bacterium, isolated from Polygonum lapathifolium L. in Nanji Wetland National Nature Reserve, South of Poyang Lake, Jiangxi Province, China.</title>
        <authorList>
            <person name="Yu Z."/>
        </authorList>
    </citation>
    <scope>NUCLEOTIDE SEQUENCE [LARGE SCALE GENOMIC DNA]</scope>
    <source>
        <strain evidence="4 5">C31</strain>
    </source>
</reference>
<feature type="compositionally biased region" description="Basic and acidic residues" evidence="1">
    <location>
        <begin position="903"/>
        <end position="931"/>
    </location>
</feature>
<keyword evidence="2" id="KW-0732">Signal</keyword>
<evidence type="ECO:0000259" key="3">
    <source>
        <dbReference type="Pfam" id="PF07833"/>
    </source>
</evidence>
<dbReference type="InterPro" id="IPR036582">
    <property type="entry name" value="Mao_N_sf"/>
</dbReference>
<dbReference type="Pfam" id="PF07833">
    <property type="entry name" value="Cu_amine_oxidN1"/>
    <property type="match status" value="1"/>
</dbReference>
<evidence type="ECO:0000256" key="2">
    <source>
        <dbReference type="SAM" id="SignalP"/>
    </source>
</evidence>
<evidence type="ECO:0000256" key="1">
    <source>
        <dbReference type="SAM" id="MobiDB-lite"/>
    </source>
</evidence>